<dbReference type="Proteomes" id="UP001187531">
    <property type="component" value="Unassembled WGS sequence"/>
</dbReference>
<dbReference type="AlphaFoldDB" id="A0AA88H987"/>
<dbReference type="EMBL" id="JAVRJZ010000021">
    <property type="protein sequence ID" value="KAK2704613.1"/>
    <property type="molecule type" value="Genomic_DNA"/>
</dbReference>
<reference evidence="2" key="1">
    <citation type="submission" date="2023-07" db="EMBL/GenBank/DDBJ databases">
        <title>Chromosome-level genome assembly of Artemia franciscana.</title>
        <authorList>
            <person name="Jo E."/>
        </authorList>
    </citation>
    <scope>NUCLEOTIDE SEQUENCE</scope>
    <source>
        <tissue evidence="2">Whole body</tissue>
    </source>
</reference>
<organism evidence="2 3">
    <name type="scientific">Artemia franciscana</name>
    <name type="common">Brine shrimp</name>
    <name type="synonym">Artemia sanfranciscana</name>
    <dbReference type="NCBI Taxonomy" id="6661"/>
    <lineage>
        <taxon>Eukaryota</taxon>
        <taxon>Metazoa</taxon>
        <taxon>Ecdysozoa</taxon>
        <taxon>Arthropoda</taxon>
        <taxon>Crustacea</taxon>
        <taxon>Branchiopoda</taxon>
        <taxon>Anostraca</taxon>
        <taxon>Artemiidae</taxon>
        <taxon>Artemia</taxon>
    </lineage>
</organism>
<dbReference type="Pfam" id="PF00075">
    <property type="entry name" value="RNase_H"/>
    <property type="match status" value="1"/>
</dbReference>
<sequence length="209" mass="24478">MYRLLILPKVPQSCKRASPKMAMDIVQSIRMIEETGSCVSLIWIPAHAGVLGNERADQIAKDATKKDTMENPALPHIQTTIKIVEKLKEVELEEFRKRSLNMYREITEYRCINHEMMHPETKVADIIFRVRTRHAKTKKMLKRWNKTDSSDCNVCGVEENLQHLTIEFKKYETARSRLKEQVEKRGIQLRIKELLGKVVKNKQKETVKY</sequence>
<evidence type="ECO:0000313" key="2">
    <source>
        <dbReference type="EMBL" id="KAK2704613.1"/>
    </source>
</evidence>
<dbReference type="Gene3D" id="3.30.420.10">
    <property type="entry name" value="Ribonuclease H-like superfamily/Ribonuclease H"/>
    <property type="match status" value="1"/>
</dbReference>
<dbReference type="InterPro" id="IPR002156">
    <property type="entry name" value="RNaseH_domain"/>
</dbReference>
<protein>
    <recommendedName>
        <fullName evidence="1">RNase H type-1 domain-containing protein</fullName>
    </recommendedName>
</protein>
<dbReference type="SUPFAM" id="SSF53098">
    <property type="entry name" value="Ribonuclease H-like"/>
    <property type="match status" value="1"/>
</dbReference>
<evidence type="ECO:0000313" key="3">
    <source>
        <dbReference type="Proteomes" id="UP001187531"/>
    </source>
</evidence>
<dbReference type="InterPro" id="IPR012337">
    <property type="entry name" value="RNaseH-like_sf"/>
</dbReference>
<evidence type="ECO:0000259" key="1">
    <source>
        <dbReference type="PROSITE" id="PS50879"/>
    </source>
</evidence>
<accession>A0AA88H987</accession>
<comment type="caution">
    <text evidence="2">The sequence shown here is derived from an EMBL/GenBank/DDBJ whole genome shotgun (WGS) entry which is preliminary data.</text>
</comment>
<feature type="domain" description="RNase H type-1" evidence="1">
    <location>
        <begin position="1"/>
        <end position="65"/>
    </location>
</feature>
<name>A0AA88H987_ARTSF</name>
<keyword evidence="3" id="KW-1185">Reference proteome</keyword>
<gene>
    <name evidence="2" type="ORF">QYM36_016867</name>
</gene>
<dbReference type="GO" id="GO:0004523">
    <property type="term" value="F:RNA-DNA hybrid ribonuclease activity"/>
    <property type="evidence" value="ECO:0007669"/>
    <property type="project" value="InterPro"/>
</dbReference>
<proteinExistence type="predicted"/>
<dbReference type="PROSITE" id="PS50879">
    <property type="entry name" value="RNASE_H_1"/>
    <property type="match status" value="1"/>
</dbReference>
<dbReference type="InterPro" id="IPR036397">
    <property type="entry name" value="RNaseH_sf"/>
</dbReference>
<dbReference type="GO" id="GO:0003676">
    <property type="term" value="F:nucleic acid binding"/>
    <property type="evidence" value="ECO:0007669"/>
    <property type="project" value="InterPro"/>
</dbReference>